<dbReference type="AlphaFoldDB" id="A0A0A9BHV9"/>
<name>A0A0A9BHV9_ARUDO</name>
<dbReference type="EMBL" id="GBRH01234949">
    <property type="protein sequence ID" value="JAD62946.1"/>
    <property type="molecule type" value="Transcribed_RNA"/>
</dbReference>
<accession>A0A0A9BHV9</accession>
<sequence length="30" mass="3500">MEAQKMEQPNKKVMGVERDKFTAKTIASRF</sequence>
<reference evidence="1" key="2">
    <citation type="journal article" date="2015" name="Data Brief">
        <title>Shoot transcriptome of the giant reed, Arundo donax.</title>
        <authorList>
            <person name="Barrero R.A."/>
            <person name="Guerrero F.D."/>
            <person name="Moolhuijzen P."/>
            <person name="Goolsby J.A."/>
            <person name="Tidwell J."/>
            <person name="Bellgard S.E."/>
            <person name="Bellgard M.I."/>
        </authorList>
    </citation>
    <scope>NUCLEOTIDE SEQUENCE</scope>
    <source>
        <tissue evidence="1">Shoot tissue taken approximately 20 cm above the soil surface</tissue>
    </source>
</reference>
<organism evidence="1">
    <name type="scientific">Arundo donax</name>
    <name type="common">Giant reed</name>
    <name type="synonym">Donax arundinaceus</name>
    <dbReference type="NCBI Taxonomy" id="35708"/>
    <lineage>
        <taxon>Eukaryota</taxon>
        <taxon>Viridiplantae</taxon>
        <taxon>Streptophyta</taxon>
        <taxon>Embryophyta</taxon>
        <taxon>Tracheophyta</taxon>
        <taxon>Spermatophyta</taxon>
        <taxon>Magnoliopsida</taxon>
        <taxon>Liliopsida</taxon>
        <taxon>Poales</taxon>
        <taxon>Poaceae</taxon>
        <taxon>PACMAD clade</taxon>
        <taxon>Arundinoideae</taxon>
        <taxon>Arundineae</taxon>
        <taxon>Arundo</taxon>
    </lineage>
</organism>
<protein>
    <submittedName>
        <fullName evidence="1">Uncharacterized protein</fullName>
    </submittedName>
</protein>
<proteinExistence type="predicted"/>
<evidence type="ECO:0000313" key="1">
    <source>
        <dbReference type="EMBL" id="JAD62946.1"/>
    </source>
</evidence>
<reference evidence="1" key="1">
    <citation type="submission" date="2014-09" db="EMBL/GenBank/DDBJ databases">
        <authorList>
            <person name="Magalhaes I.L.F."/>
            <person name="Oliveira U."/>
            <person name="Santos F.R."/>
            <person name="Vidigal T.H.D.A."/>
            <person name="Brescovit A.D."/>
            <person name="Santos A.J."/>
        </authorList>
    </citation>
    <scope>NUCLEOTIDE SEQUENCE</scope>
    <source>
        <tissue evidence="1">Shoot tissue taken approximately 20 cm above the soil surface</tissue>
    </source>
</reference>